<evidence type="ECO:0000313" key="3">
    <source>
        <dbReference type="Proteomes" id="UP000326759"/>
    </source>
</evidence>
<dbReference type="OrthoDB" id="10017659at2759"/>
<reference evidence="2 3" key="1">
    <citation type="journal article" date="2019" name="PLoS Biol.">
        <title>Sex chromosomes control vertical transmission of feminizing Wolbachia symbionts in an isopod.</title>
        <authorList>
            <person name="Becking T."/>
            <person name="Chebbi M.A."/>
            <person name="Giraud I."/>
            <person name="Moumen B."/>
            <person name="Laverre T."/>
            <person name="Caubet Y."/>
            <person name="Peccoud J."/>
            <person name="Gilbert C."/>
            <person name="Cordaux R."/>
        </authorList>
    </citation>
    <scope>NUCLEOTIDE SEQUENCE [LARGE SCALE GENOMIC DNA]</scope>
    <source>
        <strain evidence="2">ANa2</strain>
        <tissue evidence="2">Whole body excluding digestive tract and cuticle</tissue>
    </source>
</reference>
<proteinExistence type="predicted"/>
<protein>
    <recommendedName>
        <fullName evidence="1">OTU domain-containing protein</fullName>
    </recommendedName>
</protein>
<evidence type="ECO:0000259" key="1">
    <source>
        <dbReference type="PROSITE" id="PS50802"/>
    </source>
</evidence>
<gene>
    <name evidence="2" type="ORF">Anas_07828</name>
</gene>
<dbReference type="InterPro" id="IPR003323">
    <property type="entry name" value="OTU_dom"/>
</dbReference>
<organism evidence="2 3">
    <name type="scientific">Armadillidium nasatum</name>
    <dbReference type="NCBI Taxonomy" id="96803"/>
    <lineage>
        <taxon>Eukaryota</taxon>
        <taxon>Metazoa</taxon>
        <taxon>Ecdysozoa</taxon>
        <taxon>Arthropoda</taxon>
        <taxon>Crustacea</taxon>
        <taxon>Multicrustacea</taxon>
        <taxon>Malacostraca</taxon>
        <taxon>Eumalacostraca</taxon>
        <taxon>Peracarida</taxon>
        <taxon>Isopoda</taxon>
        <taxon>Oniscidea</taxon>
        <taxon>Crinocheta</taxon>
        <taxon>Armadillidiidae</taxon>
        <taxon>Armadillidium</taxon>
    </lineage>
</organism>
<evidence type="ECO:0000313" key="2">
    <source>
        <dbReference type="EMBL" id="KAB7506247.1"/>
    </source>
</evidence>
<dbReference type="AlphaFoldDB" id="A0A5N5TIQ4"/>
<dbReference type="PROSITE" id="PS50802">
    <property type="entry name" value="OTU"/>
    <property type="match status" value="1"/>
</dbReference>
<dbReference type="EMBL" id="SEYY01000925">
    <property type="protein sequence ID" value="KAB7506247.1"/>
    <property type="molecule type" value="Genomic_DNA"/>
</dbReference>
<keyword evidence="3" id="KW-1185">Reference proteome</keyword>
<sequence length="63" mass="7341">MMRKRTISIGNNCIEPIDNWLENNHLHRKQVPRDASCLFRAIAELRSGLFVNQCLNLDLMRSS</sequence>
<accession>A0A5N5TIQ4</accession>
<name>A0A5N5TIQ4_9CRUS</name>
<dbReference type="Proteomes" id="UP000326759">
    <property type="component" value="Unassembled WGS sequence"/>
</dbReference>
<feature type="domain" description="OTU" evidence="1">
    <location>
        <begin position="26"/>
        <end position="63"/>
    </location>
</feature>
<comment type="caution">
    <text evidence="2">The sequence shown here is derived from an EMBL/GenBank/DDBJ whole genome shotgun (WGS) entry which is preliminary data.</text>
</comment>
<dbReference type="Gene3D" id="3.90.70.80">
    <property type="match status" value="1"/>
</dbReference>